<reference evidence="1 2" key="1">
    <citation type="journal article" date="2016" name="C (Basel)">
        <title>Selective Growth of and Electricity Production by Marine Exoelectrogenic Bacteria in Self-Aggregated Hydrogel of Microbially Reduced Graphene Oxide.</title>
        <authorList>
            <person name="Yoshida N."/>
            <person name="Goto Y."/>
            <person name="Miyata Y."/>
        </authorList>
    </citation>
    <scope>NUCLEOTIDE SEQUENCE [LARGE SCALE GENOMIC DNA]</scope>
    <source>
        <strain evidence="1 2">NIT-T3</strain>
    </source>
</reference>
<organism evidence="1 2">
    <name type="scientific">Desulfuromonas versatilis</name>
    <dbReference type="NCBI Taxonomy" id="2802975"/>
    <lineage>
        <taxon>Bacteria</taxon>
        <taxon>Pseudomonadati</taxon>
        <taxon>Thermodesulfobacteriota</taxon>
        <taxon>Desulfuromonadia</taxon>
        <taxon>Desulfuromonadales</taxon>
        <taxon>Desulfuromonadaceae</taxon>
        <taxon>Desulfuromonas</taxon>
    </lineage>
</organism>
<accession>A0ABM8HZN8</accession>
<proteinExistence type="predicted"/>
<name>A0ABM8HZN8_9BACT</name>
<dbReference type="SUPFAM" id="SSF89807">
    <property type="entry name" value="Dodecin-like"/>
    <property type="match status" value="1"/>
</dbReference>
<evidence type="ECO:0000313" key="1">
    <source>
        <dbReference type="EMBL" id="BCR06264.1"/>
    </source>
</evidence>
<evidence type="ECO:0000313" key="2">
    <source>
        <dbReference type="Proteomes" id="UP001319827"/>
    </source>
</evidence>
<keyword evidence="2" id="KW-1185">Reference proteome</keyword>
<sequence length="66" mass="7232">MSVAKVIEIHAEGKSMEDAAGSALKEAAKTVDNIRSIYIQDIQAIVENNQIVKYRVNAKLTFVIKG</sequence>
<evidence type="ECO:0008006" key="3">
    <source>
        <dbReference type="Google" id="ProtNLM"/>
    </source>
</evidence>
<gene>
    <name evidence="1" type="ORF">DESUT3_33330</name>
</gene>
<dbReference type="Proteomes" id="UP001319827">
    <property type="component" value="Chromosome"/>
</dbReference>
<dbReference type="EMBL" id="AP024355">
    <property type="protein sequence ID" value="BCR06264.1"/>
    <property type="molecule type" value="Genomic_DNA"/>
</dbReference>
<dbReference type="Pfam" id="PF07311">
    <property type="entry name" value="Dodecin"/>
    <property type="match status" value="1"/>
</dbReference>
<dbReference type="InterPro" id="IPR009923">
    <property type="entry name" value="Dodecin"/>
</dbReference>
<dbReference type="RefSeq" id="WP_221249634.1">
    <property type="nucleotide sequence ID" value="NZ_AP024355.1"/>
</dbReference>
<dbReference type="InterPro" id="IPR025543">
    <property type="entry name" value="Dodecin-like"/>
</dbReference>
<reference evidence="1 2" key="2">
    <citation type="journal article" date="2021" name="Int. J. Syst. Evol. Microbiol.">
        <title>Isolation and Polyphasic Characterization of Desulfuromonas versatilis sp. Nov., an Electrogenic Bacteria Capable of Versatile Metabolism Isolated from a Graphene Oxide-Reducing Enrichment Culture.</title>
        <authorList>
            <person name="Xie L."/>
            <person name="Yoshida N."/>
            <person name="Ishii S."/>
            <person name="Meng L."/>
        </authorList>
    </citation>
    <scope>NUCLEOTIDE SEQUENCE [LARGE SCALE GENOMIC DNA]</scope>
    <source>
        <strain evidence="1 2">NIT-T3</strain>
    </source>
</reference>
<dbReference type="InterPro" id="IPR036694">
    <property type="entry name" value="Dodecin-like_sf"/>
</dbReference>
<dbReference type="Gene3D" id="3.30.1660.10">
    <property type="entry name" value="Flavin-binding protein dodecin"/>
    <property type="match status" value="1"/>
</dbReference>
<protein>
    <recommendedName>
        <fullName evidence="3">Dodecin domain-containing protein</fullName>
    </recommendedName>
</protein>